<feature type="transmembrane region" description="Helical" evidence="1">
    <location>
        <begin position="241"/>
        <end position="263"/>
    </location>
</feature>
<protein>
    <submittedName>
        <fullName evidence="2">ABC-type transport system involved in multi-copper enzyme maturation, permease component</fullName>
    </submittedName>
</protein>
<evidence type="ECO:0000256" key="1">
    <source>
        <dbReference type="SAM" id="Phobius"/>
    </source>
</evidence>
<dbReference type="STRING" id="1891926.Fuma_02805"/>
<dbReference type="Proteomes" id="UP000187735">
    <property type="component" value="Chromosome"/>
</dbReference>
<dbReference type="EMBL" id="CP017641">
    <property type="protein sequence ID" value="APZ93188.1"/>
    <property type="molecule type" value="Genomic_DNA"/>
</dbReference>
<dbReference type="KEGG" id="fmr:Fuma_02805"/>
<reference evidence="2 3" key="1">
    <citation type="journal article" date="2016" name="Front. Microbiol.">
        <title>Fuerstia marisgermanicae gen. nov., sp. nov., an Unusual Member of the Phylum Planctomycetes from the German Wadden Sea.</title>
        <authorList>
            <person name="Kohn T."/>
            <person name="Heuer A."/>
            <person name="Jogler M."/>
            <person name="Vollmers J."/>
            <person name="Boedeker C."/>
            <person name="Bunk B."/>
            <person name="Rast P."/>
            <person name="Borchert D."/>
            <person name="Glockner I."/>
            <person name="Freese H.M."/>
            <person name="Klenk H.P."/>
            <person name="Overmann J."/>
            <person name="Kaster A.K."/>
            <person name="Rohde M."/>
            <person name="Wiegand S."/>
            <person name="Jogler C."/>
        </authorList>
    </citation>
    <scope>NUCLEOTIDE SEQUENCE [LARGE SCALE GENOMIC DNA]</scope>
    <source>
        <strain evidence="2 3">NH11</strain>
    </source>
</reference>
<gene>
    <name evidence="2" type="ORF">Fuma_02805</name>
</gene>
<feature type="transmembrane region" description="Helical" evidence="1">
    <location>
        <begin position="301"/>
        <end position="317"/>
    </location>
</feature>
<keyword evidence="1" id="KW-0812">Transmembrane</keyword>
<evidence type="ECO:0000313" key="2">
    <source>
        <dbReference type="EMBL" id="APZ93188.1"/>
    </source>
</evidence>
<dbReference type="RefSeq" id="WP_145944164.1">
    <property type="nucleotide sequence ID" value="NZ_CP017641.1"/>
</dbReference>
<keyword evidence="1" id="KW-0472">Membrane</keyword>
<feature type="transmembrane region" description="Helical" evidence="1">
    <location>
        <begin position="42"/>
        <end position="60"/>
    </location>
</feature>
<dbReference type="OrthoDB" id="209761at2"/>
<feature type="transmembrane region" description="Helical" evidence="1">
    <location>
        <begin position="270"/>
        <end position="289"/>
    </location>
</feature>
<feature type="transmembrane region" description="Helical" evidence="1">
    <location>
        <begin position="215"/>
        <end position="235"/>
    </location>
</feature>
<sequence length="326" mass="36401">MPIHNLGYREWEGQRESGNSRWSVIAGVGIRRAWQSKWLRRIAFVVWAPPLAYGILIFLFEQVLTGEIATRQGERSTFLDVLTFFLPSESMNAVRAGLYAANTAVGDELLTVARPIFWKSVLLQLQRSQTIGLILVVGLVAPPLISQDVRSRAFLLYFSRPLTRLQYIAGKFATVAAFLLLICTLPQLMLYVFAVLLSPDISVVAYTWDLPLRAIVASCVTIIPTTMLALMLSSLTTETRFATFGWFLIWIFGLAAFAVISNFDAGTSQIVLRIGFLFLLFSDLSTWILDIPARVPFRDTQIAFAIALTVICTAIIFRKVSAPLRA</sequence>
<proteinExistence type="predicted"/>
<dbReference type="AlphaFoldDB" id="A0A1P8WGJ3"/>
<name>A0A1P8WGJ3_9PLAN</name>
<organism evidence="2 3">
    <name type="scientific">Fuerstiella marisgermanici</name>
    <dbReference type="NCBI Taxonomy" id="1891926"/>
    <lineage>
        <taxon>Bacteria</taxon>
        <taxon>Pseudomonadati</taxon>
        <taxon>Planctomycetota</taxon>
        <taxon>Planctomycetia</taxon>
        <taxon>Planctomycetales</taxon>
        <taxon>Planctomycetaceae</taxon>
        <taxon>Fuerstiella</taxon>
    </lineage>
</organism>
<accession>A0A1P8WGJ3</accession>
<evidence type="ECO:0000313" key="3">
    <source>
        <dbReference type="Proteomes" id="UP000187735"/>
    </source>
</evidence>
<keyword evidence="3" id="KW-1185">Reference proteome</keyword>
<keyword evidence="1" id="KW-1133">Transmembrane helix</keyword>